<accession>A0A318ECJ9</accession>
<evidence type="ECO:0000313" key="2">
    <source>
        <dbReference type="EMBL" id="PXV65344.1"/>
    </source>
</evidence>
<dbReference type="EMBL" id="QICN01000010">
    <property type="protein sequence ID" value="PXV65344.1"/>
    <property type="molecule type" value="Genomic_DNA"/>
</dbReference>
<dbReference type="Proteomes" id="UP000248330">
    <property type="component" value="Unassembled WGS sequence"/>
</dbReference>
<gene>
    <name evidence="2" type="ORF">C8D93_110162</name>
</gene>
<comment type="caution">
    <text evidence="2">The sequence shown here is derived from an EMBL/GenBank/DDBJ whole genome shotgun (WGS) entry which is preliminary data.</text>
</comment>
<feature type="non-terminal residue" evidence="2">
    <location>
        <position position="1"/>
    </location>
</feature>
<dbReference type="Pfam" id="PF13340">
    <property type="entry name" value="DUF4096"/>
    <property type="match status" value="1"/>
</dbReference>
<proteinExistence type="predicted"/>
<sequence>CCYVVRTGCAWRMLPSEFPHWDNVYKTFRRWRLRWPLCTNP</sequence>
<reference evidence="2 3" key="1">
    <citation type="submission" date="2018-04" db="EMBL/GenBank/DDBJ databases">
        <title>Genomic Encyclopedia of Type Strains, Phase IV (KMG-IV): sequencing the most valuable type-strain genomes for metagenomic binning, comparative biology and taxonomic classification.</title>
        <authorList>
            <person name="Goeker M."/>
        </authorList>
    </citation>
    <scope>NUCLEOTIDE SEQUENCE [LARGE SCALE GENOMIC DNA]</scope>
    <source>
        <strain evidence="2 3">DSM 104150</strain>
    </source>
</reference>
<organism evidence="2 3">
    <name type="scientific">Sinimarinibacterium flocculans</name>
    <dbReference type="NCBI Taxonomy" id="985250"/>
    <lineage>
        <taxon>Bacteria</taxon>
        <taxon>Pseudomonadati</taxon>
        <taxon>Pseudomonadota</taxon>
        <taxon>Gammaproteobacteria</taxon>
        <taxon>Nevskiales</taxon>
        <taxon>Nevskiaceae</taxon>
        <taxon>Sinimarinibacterium</taxon>
    </lineage>
</organism>
<dbReference type="AlphaFoldDB" id="A0A318ECJ9"/>
<evidence type="ECO:0000313" key="3">
    <source>
        <dbReference type="Proteomes" id="UP000248330"/>
    </source>
</evidence>
<keyword evidence="3" id="KW-1185">Reference proteome</keyword>
<evidence type="ECO:0000259" key="1">
    <source>
        <dbReference type="Pfam" id="PF13340"/>
    </source>
</evidence>
<name>A0A318ECJ9_9GAMM</name>
<feature type="domain" description="Insertion element IS402-like" evidence="1">
    <location>
        <begin position="2"/>
        <end position="32"/>
    </location>
</feature>
<protein>
    <submittedName>
        <fullName evidence="2">Putative transposase of IS4/5 family DUF4096</fullName>
    </submittedName>
</protein>
<dbReference type="InterPro" id="IPR025161">
    <property type="entry name" value="IS402-like_dom"/>
</dbReference>